<dbReference type="EMBL" id="FPJG01000006">
    <property type="protein sequence ID" value="SFW78598.1"/>
    <property type="molecule type" value="Genomic_DNA"/>
</dbReference>
<reference evidence="10" key="1">
    <citation type="submission" date="2016-11" db="EMBL/GenBank/DDBJ databases">
        <authorList>
            <person name="Varghese N."/>
            <person name="Submissions S."/>
        </authorList>
    </citation>
    <scope>NUCLEOTIDE SEQUENCE [LARGE SCALE GENOMIC DNA]</scope>
    <source>
        <strain evidence="10">DSM 44671</strain>
    </source>
</reference>
<keyword evidence="5 7" id="KW-1133">Transmembrane helix</keyword>
<dbReference type="GO" id="GO:0022857">
    <property type="term" value="F:transmembrane transporter activity"/>
    <property type="evidence" value="ECO:0007669"/>
    <property type="project" value="InterPro"/>
</dbReference>
<feature type="transmembrane region" description="Helical" evidence="7">
    <location>
        <begin position="188"/>
        <end position="209"/>
    </location>
</feature>
<feature type="transmembrane region" description="Helical" evidence="7">
    <location>
        <begin position="240"/>
        <end position="263"/>
    </location>
</feature>
<dbReference type="PANTHER" id="PTHR43045:SF1">
    <property type="entry name" value="SHIKIMATE TRANSPORTER"/>
    <property type="match status" value="1"/>
</dbReference>
<feature type="transmembrane region" description="Helical" evidence="7">
    <location>
        <begin position="111"/>
        <end position="131"/>
    </location>
</feature>
<dbReference type="PROSITE" id="PS00217">
    <property type="entry name" value="SUGAR_TRANSPORT_2"/>
    <property type="match status" value="1"/>
</dbReference>
<keyword evidence="2" id="KW-0813">Transport</keyword>
<feature type="transmembrane region" description="Helical" evidence="7">
    <location>
        <begin position="331"/>
        <end position="355"/>
    </location>
</feature>
<dbReference type="Pfam" id="PF07690">
    <property type="entry name" value="MFS_1"/>
    <property type="match status" value="1"/>
</dbReference>
<evidence type="ECO:0000256" key="5">
    <source>
        <dbReference type="ARBA" id="ARBA00022989"/>
    </source>
</evidence>
<keyword evidence="6 7" id="KW-0472">Membrane</keyword>
<dbReference type="CDD" id="cd17369">
    <property type="entry name" value="MFS_ShiA_like"/>
    <property type="match status" value="1"/>
</dbReference>
<dbReference type="InterPro" id="IPR036259">
    <property type="entry name" value="MFS_trans_sf"/>
</dbReference>
<protein>
    <submittedName>
        <fullName evidence="9">Predicted arabinose efflux permease, MFS family</fullName>
    </submittedName>
</protein>
<evidence type="ECO:0000259" key="8">
    <source>
        <dbReference type="PROSITE" id="PS50850"/>
    </source>
</evidence>
<dbReference type="InterPro" id="IPR005829">
    <property type="entry name" value="Sugar_transporter_CS"/>
</dbReference>
<proteinExistence type="predicted"/>
<keyword evidence="3" id="KW-1003">Cell membrane</keyword>
<dbReference type="InterPro" id="IPR011701">
    <property type="entry name" value="MFS"/>
</dbReference>
<feature type="transmembrane region" description="Helical" evidence="7">
    <location>
        <begin position="275"/>
        <end position="294"/>
    </location>
</feature>
<dbReference type="GO" id="GO:0005886">
    <property type="term" value="C:plasma membrane"/>
    <property type="evidence" value="ECO:0007669"/>
    <property type="project" value="UniProtKB-SubCell"/>
</dbReference>
<keyword evidence="10" id="KW-1185">Reference proteome</keyword>
<dbReference type="SUPFAM" id="SSF103473">
    <property type="entry name" value="MFS general substrate transporter"/>
    <property type="match status" value="1"/>
</dbReference>
<evidence type="ECO:0000256" key="4">
    <source>
        <dbReference type="ARBA" id="ARBA00022692"/>
    </source>
</evidence>
<evidence type="ECO:0000313" key="10">
    <source>
        <dbReference type="Proteomes" id="UP000182740"/>
    </source>
</evidence>
<dbReference type="PROSITE" id="PS50850">
    <property type="entry name" value="MFS"/>
    <property type="match status" value="1"/>
</dbReference>
<dbReference type="Proteomes" id="UP000182740">
    <property type="component" value="Unassembled WGS sequence"/>
</dbReference>
<dbReference type="PANTHER" id="PTHR43045">
    <property type="entry name" value="SHIKIMATE TRANSPORTER"/>
    <property type="match status" value="1"/>
</dbReference>
<feature type="transmembrane region" description="Helical" evidence="7">
    <location>
        <begin position="367"/>
        <end position="391"/>
    </location>
</feature>
<dbReference type="InterPro" id="IPR020846">
    <property type="entry name" value="MFS_dom"/>
</dbReference>
<evidence type="ECO:0000256" key="3">
    <source>
        <dbReference type="ARBA" id="ARBA00022475"/>
    </source>
</evidence>
<keyword evidence="4 7" id="KW-0812">Transmembrane</keyword>
<dbReference type="STRING" id="546364.SAMN04489730_4544"/>
<evidence type="ECO:0000256" key="7">
    <source>
        <dbReference type="SAM" id="Phobius"/>
    </source>
</evidence>
<comment type="subcellular location">
    <subcellularLocation>
        <location evidence="1">Cell membrane</location>
        <topology evidence="1">Multi-pass membrane protein</topology>
    </subcellularLocation>
</comment>
<feature type="transmembrane region" description="Helical" evidence="7">
    <location>
        <begin position="55"/>
        <end position="75"/>
    </location>
</feature>
<feature type="transmembrane region" description="Helical" evidence="7">
    <location>
        <begin position="12"/>
        <end position="35"/>
    </location>
</feature>
<feature type="domain" description="Major facilitator superfamily (MFS) profile" evidence="8">
    <location>
        <begin position="14"/>
        <end position="423"/>
    </location>
</feature>
<feature type="transmembrane region" description="Helical" evidence="7">
    <location>
        <begin position="306"/>
        <end position="325"/>
    </location>
</feature>
<dbReference type="AlphaFoldDB" id="A0A1K1S2R5"/>
<evidence type="ECO:0000256" key="6">
    <source>
        <dbReference type="ARBA" id="ARBA00023136"/>
    </source>
</evidence>
<gene>
    <name evidence="9" type="ORF">SAMN04489730_4544</name>
</gene>
<accession>A0A1K1S2R5</accession>
<dbReference type="OrthoDB" id="9066401at2"/>
<name>A0A1K1S2R5_9PSEU</name>
<organism evidence="9 10">
    <name type="scientific">Amycolatopsis australiensis</name>
    <dbReference type="NCBI Taxonomy" id="546364"/>
    <lineage>
        <taxon>Bacteria</taxon>
        <taxon>Bacillati</taxon>
        <taxon>Actinomycetota</taxon>
        <taxon>Actinomycetes</taxon>
        <taxon>Pseudonocardiales</taxon>
        <taxon>Pseudonocardiaceae</taxon>
        <taxon>Amycolatopsis</taxon>
    </lineage>
</organism>
<feature type="transmembrane region" description="Helical" evidence="7">
    <location>
        <begin position="397"/>
        <end position="418"/>
    </location>
</feature>
<evidence type="ECO:0000256" key="2">
    <source>
        <dbReference type="ARBA" id="ARBA00022448"/>
    </source>
</evidence>
<dbReference type="Gene3D" id="1.20.1250.20">
    <property type="entry name" value="MFS general substrate transporter like domains"/>
    <property type="match status" value="2"/>
</dbReference>
<feature type="transmembrane region" description="Helical" evidence="7">
    <location>
        <begin position="87"/>
        <end position="105"/>
    </location>
</feature>
<feature type="transmembrane region" description="Helical" evidence="7">
    <location>
        <begin position="152"/>
        <end position="176"/>
    </location>
</feature>
<sequence>MSAGTRPHRQQARAALAGWFGTTVEFYDFFVYGLAASLLFPKVFFPAADPVVGTLISLSSFGVGYVARPFGALLFGHLGDRMGRKSILVTTLMMMGVATTAIGLLPSYGTWGITAPVLLVALRIVQGVSLGGESSGAVLLTVEHAEKRRRGFFGGILNTGTAVGTILANAMFLLVARLPEADLLAWGWRIPFLVSVLLVVAGLVIRLGLRESPEFADVKGSGAVHRLPLVDVLRRCGGTVALVTLATLGAGVMITVTSVYVLTYGKTALGLSTSAMLDVLLPGLVVVVIGAPLFGRLADRIGPRAVFVATAASMVVLPFVWFPLLNTKNPWLMLLGFAVLYIGYAGNFAMFPVYFSQAFPVSLRFSGMAIGFTFGTIFGNAFAPAISASLLASTGTWVPIAGYMAAASAVSLVAGLLLREARSGQPEVLREETGAPAA</sequence>
<evidence type="ECO:0000313" key="9">
    <source>
        <dbReference type="EMBL" id="SFW78598.1"/>
    </source>
</evidence>
<evidence type="ECO:0000256" key="1">
    <source>
        <dbReference type="ARBA" id="ARBA00004651"/>
    </source>
</evidence>